<sequence length="338" mass="39003">MAAVSKTRNMIEGFVRDGSFKWLLKNRNPFHEEFEEMKASPSAGKNWIHELSPVANIVVRRCSKILKVPTGQLQENFNAEAIDAIKDPSCYARNFLEYSCYKALSAYTQVSGYMDDRKFRRLTFDMMLAWEVPDAASQPTNTMDELVFPVTELGNHLVKLFYWEEPIKSSIFCLVSTYVIYRGWFSYVVGLVLAFIALFIVITRWFSRGREVDEFRVIAPPPMNTMEQLLAVQNAISQAEELIQDGNILLLKLRGLLLSIYPQASDRFAIALVIMAVFVAVVPMKYLILAVLLEEWTKYSPMRRSSTERLNRRLREWWFSIPAAPVVLEKVNDDKKKK</sequence>
<dbReference type="AlphaFoldDB" id="A0AAD5GLH8"/>
<reference evidence="2" key="1">
    <citation type="submission" date="2022-06" db="EMBL/GenBank/DDBJ databases">
        <title>Uncovering the hologenomic basis of an extraordinary plant invasion.</title>
        <authorList>
            <person name="Bieker V.C."/>
            <person name="Martin M.D."/>
            <person name="Gilbert T."/>
            <person name="Hodgins K."/>
            <person name="Battlay P."/>
            <person name="Petersen B."/>
            <person name="Wilson J."/>
        </authorList>
    </citation>
    <scope>NUCLEOTIDE SEQUENCE</scope>
    <source>
        <strain evidence="2">AA19_3_7</strain>
        <tissue evidence="2">Leaf</tissue>
    </source>
</reference>
<name>A0AAD5GLH8_AMBAR</name>
<evidence type="ECO:0000256" key="1">
    <source>
        <dbReference type="SAM" id="Phobius"/>
    </source>
</evidence>
<feature type="transmembrane region" description="Helical" evidence="1">
    <location>
        <begin position="184"/>
        <end position="206"/>
    </location>
</feature>
<dbReference type="Proteomes" id="UP001206925">
    <property type="component" value="Unassembled WGS sequence"/>
</dbReference>
<dbReference type="PANTHER" id="PTHR31860">
    <property type="entry name" value="HEAT-INDUCIBLE TRANSCRIPTION REPRESSOR (DUF639)-RELATED"/>
    <property type="match status" value="1"/>
</dbReference>
<evidence type="ECO:0000313" key="3">
    <source>
        <dbReference type="Proteomes" id="UP001206925"/>
    </source>
</evidence>
<organism evidence="2 3">
    <name type="scientific">Ambrosia artemisiifolia</name>
    <name type="common">Common ragweed</name>
    <dbReference type="NCBI Taxonomy" id="4212"/>
    <lineage>
        <taxon>Eukaryota</taxon>
        <taxon>Viridiplantae</taxon>
        <taxon>Streptophyta</taxon>
        <taxon>Embryophyta</taxon>
        <taxon>Tracheophyta</taxon>
        <taxon>Spermatophyta</taxon>
        <taxon>Magnoliopsida</taxon>
        <taxon>eudicotyledons</taxon>
        <taxon>Gunneridae</taxon>
        <taxon>Pentapetalae</taxon>
        <taxon>asterids</taxon>
        <taxon>campanulids</taxon>
        <taxon>Asterales</taxon>
        <taxon>Asteraceae</taxon>
        <taxon>Asteroideae</taxon>
        <taxon>Heliantheae alliance</taxon>
        <taxon>Heliantheae</taxon>
        <taxon>Ambrosia</taxon>
    </lineage>
</organism>
<keyword evidence="3" id="KW-1185">Reference proteome</keyword>
<evidence type="ECO:0000313" key="2">
    <source>
        <dbReference type="EMBL" id="KAI7747295.1"/>
    </source>
</evidence>
<gene>
    <name evidence="2" type="ORF">M8C21_002966</name>
</gene>
<protein>
    <submittedName>
        <fullName evidence="2">Uncharacterized protein</fullName>
    </submittedName>
</protein>
<proteinExistence type="predicted"/>
<feature type="transmembrane region" description="Helical" evidence="1">
    <location>
        <begin position="268"/>
        <end position="293"/>
    </location>
</feature>
<dbReference type="EMBL" id="JAMZMK010006797">
    <property type="protein sequence ID" value="KAI7747295.1"/>
    <property type="molecule type" value="Genomic_DNA"/>
</dbReference>
<keyword evidence="1" id="KW-0812">Transmembrane</keyword>
<keyword evidence="1" id="KW-0472">Membrane</keyword>
<keyword evidence="1" id="KW-1133">Transmembrane helix</keyword>
<dbReference type="Pfam" id="PF04842">
    <property type="entry name" value="DUF639"/>
    <property type="match status" value="1"/>
</dbReference>
<comment type="caution">
    <text evidence="2">The sequence shown here is derived from an EMBL/GenBank/DDBJ whole genome shotgun (WGS) entry which is preliminary data.</text>
</comment>
<dbReference type="PANTHER" id="PTHR31860:SF6">
    <property type="entry name" value="HEAT-INDUCIBLE TRANSCRIPTION REPRESSOR (DUF639)"/>
    <property type="match status" value="1"/>
</dbReference>
<accession>A0AAD5GLH8</accession>
<dbReference type="InterPro" id="IPR006927">
    <property type="entry name" value="DUF639"/>
</dbReference>